<keyword evidence="4" id="KW-1185">Reference proteome</keyword>
<evidence type="ECO:0000313" key="3">
    <source>
        <dbReference type="EnsemblPlants" id="OB01G42790.1"/>
    </source>
</evidence>
<keyword evidence="1" id="KW-0472">Membrane</keyword>
<dbReference type="EnsemblPlants" id="OB01G42790.1">
    <property type="protein sequence ID" value="OB01G42790.1"/>
    <property type="gene ID" value="OB01G42790"/>
</dbReference>
<feature type="transmembrane region" description="Helical" evidence="1">
    <location>
        <begin position="34"/>
        <end position="55"/>
    </location>
</feature>
<feature type="chain" id="PRO_5003771935" evidence="2">
    <location>
        <begin position="25"/>
        <end position="145"/>
    </location>
</feature>
<dbReference type="AlphaFoldDB" id="J3L4X3"/>
<dbReference type="Gramene" id="OB01G42790.1">
    <property type="protein sequence ID" value="OB01G42790.1"/>
    <property type="gene ID" value="OB01G42790"/>
</dbReference>
<protein>
    <submittedName>
        <fullName evidence="3">Uncharacterized protein</fullName>
    </submittedName>
</protein>
<keyword evidence="2" id="KW-0732">Signal</keyword>
<proteinExistence type="predicted"/>
<evidence type="ECO:0000256" key="1">
    <source>
        <dbReference type="SAM" id="Phobius"/>
    </source>
</evidence>
<evidence type="ECO:0000256" key="2">
    <source>
        <dbReference type="SAM" id="SignalP"/>
    </source>
</evidence>
<keyword evidence="1" id="KW-1133">Transmembrane helix</keyword>
<dbReference type="Proteomes" id="UP000006038">
    <property type="component" value="Chromosome 1"/>
</dbReference>
<feature type="signal peptide" evidence="2">
    <location>
        <begin position="1"/>
        <end position="24"/>
    </location>
</feature>
<accession>J3L4X3</accession>
<dbReference type="HOGENOM" id="CLU_1789887_0_0_1"/>
<keyword evidence="1" id="KW-0812">Transmembrane</keyword>
<evidence type="ECO:0000313" key="4">
    <source>
        <dbReference type="Proteomes" id="UP000006038"/>
    </source>
</evidence>
<organism evidence="3">
    <name type="scientific">Oryza brachyantha</name>
    <name type="common">malo sina</name>
    <dbReference type="NCBI Taxonomy" id="4533"/>
    <lineage>
        <taxon>Eukaryota</taxon>
        <taxon>Viridiplantae</taxon>
        <taxon>Streptophyta</taxon>
        <taxon>Embryophyta</taxon>
        <taxon>Tracheophyta</taxon>
        <taxon>Spermatophyta</taxon>
        <taxon>Magnoliopsida</taxon>
        <taxon>Liliopsida</taxon>
        <taxon>Poales</taxon>
        <taxon>Poaceae</taxon>
        <taxon>BOP clade</taxon>
        <taxon>Oryzoideae</taxon>
        <taxon>Oryzeae</taxon>
        <taxon>Oryzinae</taxon>
        <taxon>Oryza</taxon>
    </lineage>
</organism>
<reference evidence="3" key="1">
    <citation type="journal article" date="2013" name="Nat. Commun.">
        <title>Whole-genome sequencing of Oryza brachyantha reveals mechanisms underlying Oryza genome evolution.</title>
        <authorList>
            <person name="Chen J."/>
            <person name="Huang Q."/>
            <person name="Gao D."/>
            <person name="Wang J."/>
            <person name="Lang Y."/>
            <person name="Liu T."/>
            <person name="Li B."/>
            <person name="Bai Z."/>
            <person name="Luis Goicoechea J."/>
            <person name="Liang C."/>
            <person name="Chen C."/>
            <person name="Zhang W."/>
            <person name="Sun S."/>
            <person name="Liao Y."/>
            <person name="Zhang X."/>
            <person name="Yang L."/>
            <person name="Song C."/>
            <person name="Wang M."/>
            <person name="Shi J."/>
            <person name="Liu G."/>
            <person name="Liu J."/>
            <person name="Zhou H."/>
            <person name="Zhou W."/>
            <person name="Yu Q."/>
            <person name="An N."/>
            <person name="Chen Y."/>
            <person name="Cai Q."/>
            <person name="Wang B."/>
            <person name="Liu B."/>
            <person name="Min J."/>
            <person name="Huang Y."/>
            <person name="Wu H."/>
            <person name="Li Z."/>
            <person name="Zhang Y."/>
            <person name="Yin Y."/>
            <person name="Song W."/>
            <person name="Jiang J."/>
            <person name="Jackson S.A."/>
            <person name="Wing R.A."/>
            <person name="Wang J."/>
            <person name="Chen M."/>
        </authorList>
    </citation>
    <scope>NUCLEOTIDE SEQUENCE [LARGE SCALE GENOMIC DNA]</scope>
    <source>
        <strain evidence="3">cv. IRGC 101232</strain>
    </source>
</reference>
<name>J3L4X3_ORYBR</name>
<sequence length="145" mass="15977">MSTGNLRAVVVFFVVQVCLLVVMAASSTAQGRAGAGTACGGGVGAVVLPLPPGLLPGRRRRALIPDLSVSPRPPRRTICSLMLPSNDISGYFRNKVGEDDLCRTYMFFYVKEDKNAGMKWRKFQHVLRMTTPKYVYAKSNFTIFE</sequence>
<reference evidence="3" key="2">
    <citation type="submission" date="2013-04" db="UniProtKB">
        <authorList>
            <consortium name="EnsemblPlants"/>
        </authorList>
    </citation>
    <scope>IDENTIFICATION</scope>
</reference>